<evidence type="ECO:0000313" key="3">
    <source>
        <dbReference type="Proteomes" id="UP000001137"/>
    </source>
</evidence>
<evidence type="ECO:0000259" key="1">
    <source>
        <dbReference type="Pfam" id="PF09651"/>
    </source>
</evidence>
<evidence type="ECO:0000313" key="2">
    <source>
        <dbReference type="EMBL" id="ABW02337.1"/>
    </source>
</evidence>
<feature type="domain" description="CRISPR system ring nuclease SSO1393-like" evidence="1">
    <location>
        <begin position="62"/>
        <end position="190"/>
    </location>
</feature>
<dbReference type="Proteomes" id="UP000001137">
    <property type="component" value="Chromosome"/>
</dbReference>
<dbReference type="eggNOG" id="arCOG01935">
    <property type="taxonomic scope" value="Archaea"/>
</dbReference>
<dbReference type="RefSeq" id="WP_012186556.1">
    <property type="nucleotide sequence ID" value="NC_009954.1"/>
</dbReference>
<dbReference type="KEGG" id="cma:Cmaq_1513"/>
<dbReference type="EMBL" id="CP000852">
    <property type="protein sequence ID" value="ABW02337.1"/>
    <property type="molecule type" value="Genomic_DNA"/>
</dbReference>
<dbReference type="AlphaFoldDB" id="A8M9B8"/>
<dbReference type="Gene3D" id="3.40.50.10770">
    <property type="entry name" value="Hypothetical protein VC1899 like domain (Restriction endonuclease-like)"/>
    <property type="match status" value="1"/>
</dbReference>
<keyword evidence="3" id="KW-1185">Reference proteome</keyword>
<proteinExistence type="predicted"/>
<protein>
    <submittedName>
        <fullName evidence="2">Putative CRISPR-associated protein, APE2256 family</fullName>
    </submittedName>
</protein>
<dbReference type="InterPro" id="IPR013442">
    <property type="entry name" value="SSO1393-like"/>
</dbReference>
<dbReference type="STRING" id="397948.Cmaq_1513"/>
<reference evidence="2 3" key="1">
    <citation type="submission" date="2007-10" db="EMBL/GenBank/DDBJ databases">
        <title>Complete sequence of Caldivirga maquilingensis IC-167.</title>
        <authorList>
            <consortium name="US DOE Joint Genome Institute"/>
            <person name="Copeland A."/>
            <person name="Lucas S."/>
            <person name="Lapidus A."/>
            <person name="Barry K."/>
            <person name="Glavina del Rio T."/>
            <person name="Dalin E."/>
            <person name="Tice H."/>
            <person name="Pitluck S."/>
            <person name="Saunders E."/>
            <person name="Brettin T."/>
            <person name="Bruce D."/>
            <person name="Detter J.C."/>
            <person name="Han C."/>
            <person name="Schmutz J."/>
            <person name="Larimer F."/>
            <person name="Land M."/>
            <person name="Hauser L."/>
            <person name="Kyrpides N."/>
            <person name="Ivanova N."/>
            <person name="Biddle J.F."/>
            <person name="Zhang Z."/>
            <person name="Fitz-Gibbon S.T."/>
            <person name="Lowe T.M."/>
            <person name="Saltikov C."/>
            <person name="House C.H."/>
            <person name="Richardson P."/>
        </authorList>
    </citation>
    <scope>NUCLEOTIDE SEQUENCE [LARGE SCALE GENOMIC DNA]</scope>
    <source>
        <strain evidence="3">ATCC 700844 / DSM 13496 / JCM 10307 / IC-167</strain>
    </source>
</reference>
<gene>
    <name evidence="2" type="ordered locus">Cmaq_1513</name>
</gene>
<name>A8M9B8_CALMQ</name>
<dbReference type="HOGENOM" id="CLU_1088292_0_0_2"/>
<dbReference type="CDD" id="cd09742">
    <property type="entry name" value="Csm6_III-A"/>
    <property type="match status" value="1"/>
</dbReference>
<sequence>MGYFLGITVGVSLLRNALSSDALGDYSGVVGRVLQGSEDSAYVLFNDDFVSRLSDFACGNPRCCAEASLIWSMLEKGFKPLTLEFFSTDTNAAELCTMALARCFSRHVNVAGYVRVRFFGGGDLMRGFVNLVDALGRELSNYLMRGFEVFIGISGGMKIEVVASVLVASILGARLVYVSESGELVILPRLPLSLRREVLEGDLASLPGDLLESLESLGLLRRGASGLEFPRWLLDFTRGGRPSART</sequence>
<dbReference type="GeneID" id="5709362"/>
<organism evidence="2 3">
    <name type="scientific">Caldivirga maquilingensis (strain ATCC 700844 / DSM 13496 / JCM 10307 / IC-167)</name>
    <dbReference type="NCBI Taxonomy" id="397948"/>
    <lineage>
        <taxon>Archaea</taxon>
        <taxon>Thermoproteota</taxon>
        <taxon>Thermoprotei</taxon>
        <taxon>Thermoproteales</taxon>
        <taxon>Thermoproteaceae</taxon>
        <taxon>Caldivirga</taxon>
    </lineage>
</organism>
<dbReference type="Pfam" id="PF09651">
    <property type="entry name" value="Cas_APE2256"/>
    <property type="match status" value="1"/>
</dbReference>
<accession>A8M9B8</accession>